<reference evidence="1" key="1">
    <citation type="journal article" date="2021" name="Proc. Natl. Acad. Sci. U.S.A.">
        <title>A Catalog of Tens of Thousands of Viruses from Human Metagenomes Reveals Hidden Associations with Chronic Diseases.</title>
        <authorList>
            <person name="Tisza M.J."/>
            <person name="Buck C.B."/>
        </authorList>
    </citation>
    <scope>NUCLEOTIDE SEQUENCE</scope>
    <source>
        <strain evidence="1">CtMOb8</strain>
    </source>
</reference>
<evidence type="ECO:0000313" key="1">
    <source>
        <dbReference type="EMBL" id="DAE12140.1"/>
    </source>
</evidence>
<sequence>MAKERFELTSGKDLMWTVTDNENGIVIEFREGLFNESQEVKLLTEFTYGDAPRMARIMREIGDWVAENHVEVALSDWKARRSAIWKLSNEKYWLAMAAATNSLMLSDMDAEHAACMLFAEVCDWAEFEKNVDLTAAEEENLKGVLSELTDSEAWEVFKMLHVFWNYKTDQGDIMQWALDVTWWPAWLPEELKRSELAEDDDDIIEEN</sequence>
<organism evidence="1">
    <name type="scientific">Siphoviridae sp. ctMOb8</name>
    <dbReference type="NCBI Taxonomy" id="2825460"/>
    <lineage>
        <taxon>Viruses</taxon>
        <taxon>Duplodnaviria</taxon>
        <taxon>Heunggongvirae</taxon>
        <taxon>Uroviricota</taxon>
        <taxon>Caudoviricetes</taxon>
    </lineage>
</organism>
<proteinExistence type="predicted"/>
<protein>
    <submittedName>
        <fullName evidence="1">Uncharacterized protein</fullName>
    </submittedName>
</protein>
<dbReference type="EMBL" id="BK015544">
    <property type="protein sequence ID" value="DAE12140.1"/>
    <property type="molecule type" value="Genomic_DNA"/>
</dbReference>
<accession>A0A8S5Q0U3</accession>
<name>A0A8S5Q0U3_9CAUD</name>